<protein>
    <submittedName>
        <fullName evidence="3">Uncharacterized protein</fullName>
    </submittedName>
</protein>
<keyword evidence="2" id="KW-0472">Membrane</keyword>
<dbReference type="EMBL" id="JABGBN010000002">
    <property type="protein sequence ID" value="NOL51367.1"/>
    <property type="molecule type" value="Genomic_DNA"/>
</dbReference>
<name>A0A849P8U0_9BURK</name>
<keyword evidence="2" id="KW-0812">Transmembrane</keyword>
<keyword evidence="2" id="KW-1133">Transmembrane helix</keyword>
<evidence type="ECO:0000313" key="3">
    <source>
        <dbReference type="EMBL" id="NOL51367.1"/>
    </source>
</evidence>
<comment type="caution">
    <text evidence="3">The sequence shown here is derived from an EMBL/GenBank/DDBJ whole genome shotgun (WGS) entry which is preliminary data.</text>
</comment>
<evidence type="ECO:0000256" key="2">
    <source>
        <dbReference type="SAM" id="Phobius"/>
    </source>
</evidence>
<feature type="transmembrane region" description="Helical" evidence="2">
    <location>
        <begin position="70"/>
        <end position="90"/>
    </location>
</feature>
<gene>
    <name evidence="3" type="ORF">HKX39_04145</name>
</gene>
<dbReference type="Proteomes" id="UP000537862">
    <property type="component" value="Unassembled WGS sequence"/>
</dbReference>
<proteinExistence type="predicted"/>
<sequence>MNNTVYAGSKRSNNTTHHASPYSLIKPSQSPAVSRRYLEDWAHVRTTQTRGLRRDLHALLSKLNPYYGDAITALLWASIIPTTLFLGTLVEY</sequence>
<evidence type="ECO:0000256" key="1">
    <source>
        <dbReference type="SAM" id="MobiDB-lite"/>
    </source>
</evidence>
<organism evidence="3 4">
    <name type="scientific">Pelistega suis</name>
    <dbReference type="NCBI Taxonomy" id="1631957"/>
    <lineage>
        <taxon>Bacteria</taxon>
        <taxon>Pseudomonadati</taxon>
        <taxon>Pseudomonadota</taxon>
        <taxon>Betaproteobacteria</taxon>
        <taxon>Burkholderiales</taxon>
        <taxon>Alcaligenaceae</taxon>
        <taxon>Pelistega</taxon>
    </lineage>
</organism>
<keyword evidence="4" id="KW-1185">Reference proteome</keyword>
<accession>A0A849P8U0</accession>
<evidence type="ECO:0000313" key="4">
    <source>
        <dbReference type="Proteomes" id="UP000537862"/>
    </source>
</evidence>
<feature type="compositionally biased region" description="Polar residues" evidence="1">
    <location>
        <begin position="1"/>
        <end position="18"/>
    </location>
</feature>
<dbReference type="RefSeq" id="WP_171680051.1">
    <property type="nucleotide sequence ID" value="NZ_JABGBN010000002.1"/>
</dbReference>
<dbReference type="AlphaFoldDB" id="A0A849P8U0"/>
<reference evidence="3 4" key="1">
    <citation type="submission" date="2020-05" db="EMBL/GenBank/DDBJ databases">
        <authorList>
            <person name="Niu N."/>
        </authorList>
    </citation>
    <scope>NUCLEOTIDE SEQUENCE [LARGE SCALE GENOMIC DNA]</scope>
    <source>
        <strain evidence="3 4">3340-03</strain>
    </source>
</reference>
<feature type="region of interest" description="Disordered" evidence="1">
    <location>
        <begin position="1"/>
        <end position="25"/>
    </location>
</feature>